<sequence length="290" mass="29806">MSTKPVALTIAGSDSGGGAGIQADLKAMEANGVFGASALAAVTAQNTEEVSRAHDLPPSLVAAQIDAVVGDMDVQAAKTGMLSAPPIIETVADRVATHDLRPFVVDPVMISKTGFKLLQDEAIDTLVNDLLPLATLVTPNVHEAEHLTDVEIDTPDDLRAAGAALLEHGPDAVLVKGGHLSGADDAVDVLVDGETGRRFQASRIDTEHTHGTGCTYASAIAAHLAKGHDLGAAVDRAKRYVTGAIRHALPLGHGRGPTNHFFHLDPEAALADADTAAASTEPLADSVNTS</sequence>
<dbReference type="PANTHER" id="PTHR20858:SF17">
    <property type="entry name" value="HYDROXYMETHYLPYRIMIDINE_PHOSPHOMETHYLPYRIMIDINE KINASE THI20-RELATED"/>
    <property type="match status" value="1"/>
</dbReference>
<dbReference type="SUPFAM" id="SSF53613">
    <property type="entry name" value="Ribokinase-like"/>
    <property type="match status" value="1"/>
</dbReference>
<dbReference type="Proteomes" id="UP001155040">
    <property type="component" value="Unassembled WGS sequence"/>
</dbReference>
<keyword evidence="5 8" id="KW-0418">Kinase</keyword>
<dbReference type="InterPro" id="IPR029056">
    <property type="entry name" value="Ribokinase-like"/>
</dbReference>
<gene>
    <name evidence="8" type="ORF">GGP82_002275</name>
    <name evidence="9" type="ORF">GGQ01_002925</name>
</gene>
<evidence type="ECO:0000256" key="6">
    <source>
        <dbReference type="ARBA" id="ARBA00022840"/>
    </source>
</evidence>
<evidence type="ECO:0000256" key="3">
    <source>
        <dbReference type="ARBA" id="ARBA00022679"/>
    </source>
</evidence>
<protein>
    <recommendedName>
        <fullName evidence="2">hydroxymethylpyrimidine kinase</fullName>
        <ecNumber evidence="2">2.7.1.49</ecNumber>
    </recommendedName>
</protein>
<comment type="caution">
    <text evidence="8">The sequence shown here is derived from an EMBL/GenBank/DDBJ whole genome shotgun (WGS) entry which is preliminary data.</text>
</comment>
<evidence type="ECO:0000313" key="9">
    <source>
        <dbReference type="EMBL" id="MCS4037838.1"/>
    </source>
</evidence>
<dbReference type="RefSeq" id="WP_103017386.1">
    <property type="nucleotide sequence ID" value="NZ_JACIFG010000002.1"/>
</dbReference>
<dbReference type="GO" id="GO:0005829">
    <property type="term" value="C:cytosol"/>
    <property type="evidence" value="ECO:0007669"/>
    <property type="project" value="TreeGrafter"/>
</dbReference>
<reference evidence="8" key="1">
    <citation type="submission" date="2022-08" db="EMBL/GenBank/DDBJ databases">
        <title>Genomic Encyclopedia of Type Strains, Phase V (KMG-V): Genome sequencing to study the core and pangenomes of soil and plant-associated prokaryotes.</title>
        <authorList>
            <person name="Whitman W."/>
        </authorList>
    </citation>
    <scope>NUCLEOTIDE SEQUENCE</scope>
    <source>
        <strain evidence="8">SP2016B</strain>
        <strain evidence="9">SP3012</strain>
    </source>
</reference>
<feature type="domain" description="Pyridoxamine kinase/Phosphomethylpyrimidine kinase" evidence="7">
    <location>
        <begin position="14"/>
        <end position="259"/>
    </location>
</feature>
<keyword evidence="4" id="KW-0547">Nucleotide-binding</keyword>
<evidence type="ECO:0000256" key="5">
    <source>
        <dbReference type="ARBA" id="ARBA00022777"/>
    </source>
</evidence>
<organism evidence="8 10">
    <name type="scientific">Salinibacter ruber</name>
    <dbReference type="NCBI Taxonomy" id="146919"/>
    <lineage>
        <taxon>Bacteria</taxon>
        <taxon>Pseudomonadati</taxon>
        <taxon>Rhodothermota</taxon>
        <taxon>Rhodothermia</taxon>
        <taxon>Rhodothermales</taxon>
        <taxon>Salinibacteraceae</taxon>
        <taxon>Salinibacter</taxon>
    </lineage>
</organism>
<evidence type="ECO:0000313" key="8">
    <source>
        <dbReference type="EMBL" id="MCS3865713.1"/>
    </source>
</evidence>
<dbReference type="GO" id="GO:0009228">
    <property type="term" value="P:thiamine biosynthetic process"/>
    <property type="evidence" value="ECO:0007669"/>
    <property type="project" value="InterPro"/>
</dbReference>
<dbReference type="Gene3D" id="3.40.1190.20">
    <property type="match status" value="1"/>
</dbReference>
<dbReference type="CDD" id="cd01169">
    <property type="entry name" value="HMPP_kinase"/>
    <property type="match status" value="1"/>
</dbReference>
<name>A0A9X2R9Z1_9BACT</name>
<evidence type="ECO:0000313" key="10">
    <source>
        <dbReference type="Proteomes" id="UP001155034"/>
    </source>
</evidence>
<evidence type="ECO:0000256" key="2">
    <source>
        <dbReference type="ARBA" id="ARBA00012135"/>
    </source>
</evidence>
<evidence type="ECO:0000256" key="1">
    <source>
        <dbReference type="ARBA" id="ARBA00004948"/>
    </source>
</evidence>
<evidence type="ECO:0000256" key="4">
    <source>
        <dbReference type="ARBA" id="ARBA00022741"/>
    </source>
</evidence>
<proteinExistence type="predicted"/>
<keyword evidence="6" id="KW-0067">ATP-binding</keyword>
<dbReference type="PANTHER" id="PTHR20858">
    <property type="entry name" value="PHOSPHOMETHYLPYRIMIDINE KINASE"/>
    <property type="match status" value="1"/>
</dbReference>
<accession>A0A9X2R9Z1</accession>
<dbReference type="FunFam" id="3.40.1190.20:FF:000003">
    <property type="entry name" value="Phosphomethylpyrimidine kinase ThiD"/>
    <property type="match status" value="1"/>
</dbReference>
<dbReference type="EMBL" id="JANTYZ010000006">
    <property type="protein sequence ID" value="MCS3865713.1"/>
    <property type="molecule type" value="Genomic_DNA"/>
</dbReference>
<dbReference type="AlphaFoldDB" id="A0A9X2R9Z1"/>
<dbReference type="GO" id="GO:0008902">
    <property type="term" value="F:hydroxymethylpyrimidine kinase activity"/>
    <property type="evidence" value="ECO:0007669"/>
    <property type="project" value="UniProtKB-EC"/>
</dbReference>
<dbReference type="InterPro" id="IPR013749">
    <property type="entry name" value="PM/HMP-P_kinase-1"/>
</dbReference>
<keyword evidence="3 8" id="KW-0808">Transferase</keyword>
<comment type="pathway">
    <text evidence="1">Cofactor biosynthesis; thiamine diphosphate biosynthesis.</text>
</comment>
<dbReference type="EC" id="2.7.1.49" evidence="2"/>
<dbReference type="Pfam" id="PF08543">
    <property type="entry name" value="Phos_pyr_kin"/>
    <property type="match status" value="1"/>
</dbReference>
<dbReference type="Proteomes" id="UP001155034">
    <property type="component" value="Unassembled WGS sequence"/>
</dbReference>
<dbReference type="GO" id="GO:0005524">
    <property type="term" value="F:ATP binding"/>
    <property type="evidence" value="ECO:0007669"/>
    <property type="project" value="UniProtKB-KW"/>
</dbReference>
<dbReference type="NCBIfam" id="TIGR00097">
    <property type="entry name" value="HMP-P_kinase"/>
    <property type="match status" value="1"/>
</dbReference>
<dbReference type="InterPro" id="IPR004399">
    <property type="entry name" value="HMP/HMP-P_kinase_dom"/>
</dbReference>
<dbReference type="GO" id="GO:0008972">
    <property type="term" value="F:phosphomethylpyrimidine kinase activity"/>
    <property type="evidence" value="ECO:0007669"/>
    <property type="project" value="InterPro"/>
</dbReference>
<evidence type="ECO:0000259" key="7">
    <source>
        <dbReference type="Pfam" id="PF08543"/>
    </source>
</evidence>
<dbReference type="EMBL" id="JANUBF010000027">
    <property type="protein sequence ID" value="MCS4037838.1"/>
    <property type="molecule type" value="Genomic_DNA"/>
</dbReference>